<dbReference type="InterPro" id="IPR057721">
    <property type="entry name" value="BCD1_alpha/beta"/>
</dbReference>
<keyword evidence="3" id="KW-0597">Phosphoprotein</keyword>
<dbReference type="Pfam" id="PF04438">
    <property type="entry name" value="zf-HIT"/>
    <property type="match status" value="1"/>
</dbReference>
<dbReference type="GO" id="GO:0000492">
    <property type="term" value="P:box C/D snoRNP assembly"/>
    <property type="evidence" value="ECO:0007669"/>
    <property type="project" value="TreeGrafter"/>
</dbReference>
<dbReference type="CDD" id="cd23023">
    <property type="entry name" value="zf-HIT_BCD1"/>
    <property type="match status" value="1"/>
</dbReference>
<dbReference type="PANTHER" id="PTHR13483:SF3">
    <property type="entry name" value="BOX C_D SNORNA PROTEIN 1"/>
    <property type="match status" value="1"/>
</dbReference>
<reference evidence="15" key="1">
    <citation type="submission" date="2020-01" db="EMBL/GenBank/DDBJ databases">
        <title>Genome Sequencing of Three Apophysomyces-Like Fungal Strains Confirms a Novel Fungal Genus in the Mucoromycota with divergent Burkholderia-like Endosymbiotic Bacteria.</title>
        <authorList>
            <person name="Stajich J.E."/>
            <person name="Macias A.M."/>
            <person name="Carter-House D."/>
            <person name="Lovett B."/>
            <person name="Kasson L.R."/>
            <person name="Berry K."/>
            <person name="Grigoriev I."/>
            <person name="Chang Y."/>
            <person name="Spatafora J."/>
            <person name="Kasson M.T."/>
        </authorList>
    </citation>
    <scope>NUCLEOTIDE SEQUENCE</scope>
    <source>
        <strain evidence="15">NRRL A-21654</strain>
    </source>
</reference>
<dbReference type="Pfam" id="PF25790">
    <property type="entry name" value="BCD1"/>
    <property type="match status" value="1"/>
</dbReference>
<dbReference type="AlphaFoldDB" id="A0A8H7BQ82"/>
<evidence type="ECO:0000256" key="5">
    <source>
        <dbReference type="ARBA" id="ARBA00022771"/>
    </source>
</evidence>
<dbReference type="Proteomes" id="UP000605846">
    <property type="component" value="Unassembled WGS sequence"/>
</dbReference>
<dbReference type="GO" id="GO:0008270">
    <property type="term" value="F:zinc ion binding"/>
    <property type="evidence" value="ECO:0007669"/>
    <property type="project" value="UniProtKB-UniRule"/>
</dbReference>
<dbReference type="GO" id="GO:0000463">
    <property type="term" value="P:maturation of LSU-rRNA from tricistronic rRNA transcript (SSU-rRNA, 5.8S rRNA, LSU-rRNA)"/>
    <property type="evidence" value="ECO:0007669"/>
    <property type="project" value="TreeGrafter"/>
</dbReference>
<dbReference type="InterPro" id="IPR007529">
    <property type="entry name" value="Znf_HIT"/>
</dbReference>
<evidence type="ECO:0000259" key="14">
    <source>
        <dbReference type="PROSITE" id="PS51083"/>
    </source>
</evidence>
<protein>
    <recommendedName>
        <fullName evidence="11">Box C/D snoRNA protein 1</fullName>
    </recommendedName>
    <alternativeName>
        <fullName evidence="12">Zinc finger HIT domain-containing protein 6</fullName>
    </alternativeName>
</protein>
<dbReference type="InterPro" id="IPR051639">
    <property type="entry name" value="BCD1"/>
</dbReference>
<evidence type="ECO:0000256" key="11">
    <source>
        <dbReference type="ARBA" id="ARBA00068630"/>
    </source>
</evidence>
<proteinExistence type="inferred from homology"/>
<evidence type="ECO:0000256" key="2">
    <source>
        <dbReference type="ARBA" id="ARBA00022517"/>
    </source>
</evidence>
<dbReference type="GO" id="GO:0048254">
    <property type="term" value="P:snoRNA localization"/>
    <property type="evidence" value="ECO:0007669"/>
    <property type="project" value="TreeGrafter"/>
</dbReference>
<dbReference type="PANTHER" id="PTHR13483">
    <property type="entry name" value="BOX C_D SNORNA PROTEIN 1-RELATED"/>
    <property type="match status" value="1"/>
</dbReference>
<evidence type="ECO:0000256" key="8">
    <source>
        <dbReference type="ARBA" id="ARBA00049598"/>
    </source>
</evidence>
<organism evidence="15 16">
    <name type="scientific">Apophysomyces ossiformis</name>
    <dbReference type="NCBI Taxonomy" id="679940"/>
    <lineage>
        <taxon>Eukaryota</taxon>
        <taxon>Fungi</taxon>
        <taxon>Fungi incertae sedis</taxon>
        <taxon>Mucoromycota</taxon>
        <taxon>Mucoromycotina</taxon>
        <taxon>Mucoromycetes</taxon>
        <taxon>Mucorales</taxon>
        <taxon>Mucorineae</taxon>
        <taxon>Mucoraceae</taxon>
        <taxon>Apophysomyces</taxon>
    </lineage>
</organism>
<comment type="function">
    <text evidence="8">Required for box C/D snoRNAs accumulation involved in snoRNA processing, snoRNA transport to the nucleolus and ribosome biogenesis.</text>
</comment>
<accession>A0A8H7BQ82</accession>
<comment type="subunit">
    <text evidence="10">Interacts with FBL, SNU13, NOP58, NUFIP1, RUVBL1, RUVBL2 and TAF9. Interacts (via HIT-type zinc finger) with the RUVBL1/RUVBL2 complex in the presence of ADP.</text>
</comment>
<keyword evidence="16" id="KW-1185">Reference proteome</keyword>
<keyword evidence="1" id="KW-1017">Isopeptide bond</keyword>
<dbReference type="PROSITE" id="PS51083">
    <property type="entry name" value="ZF_HIT"/>
    <property type="match status" value="1"/>
</dbReference>
<evidence type="ECO:0000256" key="9">
    <source>
        <dbReference type="ARBA" id="ARBA00049654"/>
    </source>
</evidence>
<evidence type="ECO:0000256" key="3">
    <source>
        <dbReference type="ARBA" id="ARBA00022553"/>
    </source>
</evidence>
<evidence type="ECO:0000256" key="10">
    <source>
        <dbReference type="ARBA" id="ARBA00061949"/>
    </source>
</evidence>
<evidence type="ECO:0000313" key="15">
    <source>
        <dbReference type="EMBL" id="KAF7724168.1"/>
    </source>
</evidence>
<evidence type="ECO:0000256" key="13">
    <source>
        <dbReference type="PROSITE-ProRule" id="PRU00453"/>
    </source>
</evidence>
<keyword evidence="6" id="KW-0862">Zinc</keyword>
<dbReference type="Gene3D" id="3.30.60.190">
    <property type="match status" value="1"/>
</dbReference>
<evidence type="ECO:0000256" key="6">
    <source>
        <dbReference type="ARBA" id="ARBA00022833"/>
    </source>
</evidence>
<comment type="similarity">
    <text evidence="9">Belongs to the BCD1 family.</text>
</comment>
<evidence type="ECO:0000256" key="7">
    <source>
        <dbReference type="ARBA" id="ARBA00022843"/>
    </source>
</evidence>
<dbReference type="OrthoDB" id="272357at2759"/>
<dbReference type="EMBL" id="JABAYA010000127">
    <property type="protein sequence ID" value="KAF7724168.1"/>
    <property type="molecule type" value="Genomic_DNA"/>
</dbReference>
<sequence>MDPEITKEHTQSSDNGNIEVTVDVSSNVAPVSPDCEQCHTNPWKYKCPRCHIRTCSLDCVKQHKVEKDCSGERSKTHYISMQQYSESNMMSDYVYLEDIGRRSDTLTRERLRADQEIKLQQGRAKALVRHARHLGILYDHLPIGMSRRKINTSNFNSGKRTIFWTMECYFCHKGQKERVVDHSFPGIKPLSAFFENLLFTETPQGKGSYAIIRHQNRPFVEAGLSRLVVGLKKEKAPDQTYTDVTLELDKPLNEILRGQRIIEFPTWYIWLEGEVDSNVKFDKWQAPESSIKKEEKQEINVI</sequence>
<dbReference type="SUPFAM" id="SSF144232">
    <property type="entry name" value="HIT/MYND zinc finger-like"/>
    <property type="match status" value="1"/>
</dbReference>
<dbReference type="GO" id="GO:0070761">
    <property type="term" value="C:pre-snoRNP complex"/>
    <property type="evidence" value="ECO:0007669"/>
    <property type="project" value="TreeGrafter"/>
</dbReference>
<evidence type="ECO:0000256" key="12">
    <source>
        <dbReference type="ARBA" id="ARBA00077531"/>
    </source>
</evidence>
<comment type="caution">
    <text evidence="15">The sequence shown here is derived from an EMBL/GenBank/DDBJ whole genome shotgun (WGS) entry which is preliminary data.</text>
</comment>
<keyword evidence="5 13" id="KW-0863">Zinc-finger</keyword>
<name>A0A8H7BQ82_9FUNG</name>
<keyword evidence="4" id="KW-0479">Metal-binding</keyword>
<feature type="domain" description="HIT-type" evidence="14">
    <location>
        <begin position="35"/>
        <end position="69"/>
    </location>
</feature>
<gene>
    <name evidence="15" type="ORF">EC973_001240</name>
</gene>
<keyword evidence="7" id="KW-0832">Ubl conjugation</keyword>
<dbReference type="GO" id="GO:0005634">
    <property type="term" value="C:nucleus"/>
    <property type="evidence" value="ECO:0007669"/>
    <property type="project" value="TreeGrafter"/>
</dbReference>
<evidence type="ECO:0000256" key="4">
    <source>
        <dbReference type="ARBA" id="ARBA00022723"/>
    </source>
</evidence>
<dbReference type="FunFam" id="3.30.60.190:FF:000001">
    <property type="entry name" value="box C/D snoRNA protein 1"/>
    <property type="match status" value="1"/>
</dbReference>
<keyword evidence="2" id="KW-0690">Ribosome biogenesis</keyword>
<evidence type="ECO:0000313" key="16">
    <source>
        <dbReference type="Proteomes" id="UP000605846"/>
    </source>
</evidence>
<evidence type="ECO:0000256" key="1">
    <source>
        <dbReference type="ARBA" id="ARBA00022499"/>
    </source>
</evidence>